<dbReference type="InParanoid" id="D8SH93"/>
<dbReference type="EMBL" id="GL377619">
    <property type="protein sequence ID" value="EFJ16481.1"/>
    <property type="molecule type" value="Genomic_DNA"/>
</dbReference>
<reference evidence="1 2" key="1">
    <citation type="journal article" date="2011" name="Science">
        <title>The Selaginella genome identifies genetic changes associated with the evolution of vascular plants.</title>
        <authorList>
            <person name="Banks J.A."/>
            <person name="Nishiyama T."/>
            <person name="Hasebe M."/>
            <person name="Bowman J.L."/>
            <person name="Gribskov M."/>
            <person name="dePamphilis C."/>
            <person name="Albert V.A."/>
            <person name="Aono N."/>
            <person name="Aoyama T."/>
            <person name="Ambrose B.A."/>
            <person name="Ashton N.W."/>
            <person name="Axtell M.J."/>
            <person name="Barker E."/>
            <person name="Barker M.S."/>
            <person name="Bennetzen J.L."/>
            <person name="Bonawitz N.D."/>
            <person name="Chapple C."/>
            <person name="Cheng C."/>
            <person name="Correa L.G."/>
            <person name="Dacre M."/>
            <person name="DeBarry J."/>
            <person name="Dreyer I."/>
            <person name="Elias M."/>
            <person name="Engstrom E.M."/>
            <person name="Estelle M."/>
            <person name="Feng L."/>
            <person name="Finet C."/>
            <person name="Floyd S.K."/>
            <person name="Frommer W.B."/>
            <person name="Fujita T."/>
            <person name="Gramzow L."/>
            <person name="Gutensohn M."/>
            <person name="Harholt J."/>
            <person name="Hattori M."/>
            <person name="Heyl A."/>
            <person name="Hirai T."/>
            <person name="Hiwatashi Y."/>
            <person name="Ishikawa M."/>
            <person name="Iwata M."/>
            <person name="Karol K.G."/>
            <person name="Koehler B."/>
            <person name="Kolukisaoglu U."/>
            <person name="Kubo M."/>
            <person name="Kurata T."/>
            <person name="Lalonde S."/>
            <person name="Li K."/>
            <person name="Li Y."/>
            <person name="Litt A."/>
            <person name="Lyons E."/>
            <person name="Manning G."/>
            <person name="Maruyama T."/>
            <person name="Michael T.P."/>
            <person name="Mikami K."/>
            <person name="Miyazaki S."/>
            <person name="Morinaga S."/>
            <person name="Murata T."/>
            <person name="Mueller-Roeber B."/>
            <person name="Nelson D.R."/>
            <person name="Obara M."/>
            <person name="Oguri Y."/>
            <person name="Olmstead R.G."/>
            <person name="Onodera N."/>
            <person name="Petersen B.L."/>
            <person name="Pils B."/>
            <person name="Prigge M."/>
            <person name="Rensing S.A."/>
            <person name="Riano-Pachon D.M."/>
            <person name="Roberts A.W."/>
            <person name="Sato Y."/>
            <person name="Scheller H.V."/>
            <person name="Schulz B."/>
            <person name="Schulz C."/>
            <person name="Shakirov E.V."/>
            <person name="Shibagaki N."/>
            <person name="Shinohara N."/>
            <person name="Shippen D.E."/>
            <person name="Soerensen I."/>
            <person name="Sotooka R."/>
            <person name="Sugimoto N."/>
            <person name="Sugita M."/>
            <person name="Sumikawa N."/>
            <person name="Tanurdzic M."/>
            <person name="Theissen G."/>
            <person name="Ulvskov P."/>
            <person name="Wakazuki S."/>
            <person name="Weng J.K."/>
            <person name="Willats W.W."/>
            <person name="Wipf D."/>
            <person name="Wolf P.G."/>
            <person name="Yang L."/>
            <person name="Zimmer A.D."/>
            <person name="Zhu Q."/>
            <person name="Mitros T."/>
            <person name="Hellsten U."/>
            <person name="Loque D."/>
            <person name="Otillar R."/>
            <person name="Salamov A."/>
            <person name="Schmutz J."/>
            <person name="Shapiro H."/>
            <person name="Lindquist E."/>
            <person name="Lucas S."/>
            <person name="Rokhsar D."/>
            <person name="Grigoriev I.V."/>
        </authorList>
    </citation>
    <scope>NUCLEOTIDE SEQUENCE [LARGE SCALE GENOMIC DNA]</scope>
</reference>
<dbReference type="FunCoup" id="D8SH93">
    <property type="interactions" value="621"/>
</dbReference>
<dbReference type="eggNOG" id="ENOG502QQAA">
    <property type="taxonomic scope" value="Eukaryota"/>
</dbReference>
<dbReference type="HOGENOM" id="CLU_038994_1_0_1"/>
<dbReference type="PROSITE" id="PS51257">
    <property type="entry name" value="PROKAR_LIPOPROTEIN"/>
    <property type="match status" value="1"/>
</dbReference>
<accession>D8SH93</accession>
<organism evidence="2">
    <name type="scientific">Selaginella moellendorffii</name>
    <name type="common">Spikemoss</name>
    <dbReference type="NCBI Taxonomy" id="88036"/>
    <lineage>
        <taxon>Eukaryota</taxon>
        <taxon>Viridiplantae</taxon>
        <taxon>Streptophyta</taxon>
        <taxon>Embryophyta</taxon>
        <taxon>Tracheophyta</taxon>
        <taxon>Lycopodiopsida</taxon>
        <taxon>Selaginellales</taxon>
        <taxon>Selaginellaceae</taxon>
        <taxon>Selaginella</taxon>
    </lineage>
</organism>
<dbReference type="PANTHER" id="PTHR31210">
    <property type="entry name" value="OS06G0731900 PROTEIN"/>
    <property type="match status" value="1"/>
</dbReference>
<dbReference type="Proteomes" id="UP000001514">
    <property type="component" value="Unassembled WGS sequence"/>
</dbReference>
<dbReference type="PANTHER" id="PTHR31210:SF47">
    <property type="entry name" value="OS07G0564800 PROTEIN"/>
    <property type="match status" value="1"/>
</dbReference>
<name>D8SH93_SELML</name>
<evidence type="ECO:0000313" key="1">
    <source>
        <dbReference type="EMBL" id="EFJ16481.1"/>
    </source>
</evidence>
<sequence>MAPRSCLSPARSHAEYVSNIFLYSQSAVACLTLQSKRCPRGSEALPRGIVEAASDMELKPLWRSSKKKALQKSLLAIAAGIQQKRGVDQIARKFPVTNFTIMLFHYDGVVDRWSDLPWFGSAIHIVAINQTKWWFAKRFMHPDVVSAYEFIFVWDEDLGVDHFRADRYLEIVRKEGLQISQPALDPSLSSEVHHRITVRNKKTRVHRRIYMNRGREYCGNNSTQPPCTGWVEMMAPVFSRSAWRCAWHLIQNDLVHGWGMDMKLGYCAEGDPTRNVGVVDTQYLIHRGIPSLGGGKFFVLPTFPPLTRGVCLFQIRRRAQAEMRLFKKRWTAAVKDDKCWIDPYDRRSRRQ</sequence>
<dbReference type="AlphaFoldDB" id="D8SH93"/>
<dbReference type="OMA" id="HERKSCA"/>
<protein>
    <submittedName>
        <fullName evidence="1">Uncharacterized protein</fullName>
    </submittedName>
</protein>
<dbReference type="InterPro" id="IPR007877">
    <property type="entry name" value="DUF707"/>
</dbReference>
<proteinExistence type="predicted"/>
<evidence type="ECO:0000313" key="2">
    <source>
        <dbReference type="Proteomes" id="UP000001514"/>
    </source>
</evidence>
<keyword evidence="2" id="KW-1185">Reference proteome</keyword>
<dbReference type="KEGG" id="smo:SELMODRAFT_116806"/>
<dbReference type="Pfam" id="PF05212">
    <property type="entry name" value="DUF707"/>
    <property type="match status" value="1"/>
</dbReference>
<gene>
    <name evidence="1" type="ORF">SELMODRAFT_116806</name>
</gene>
<dbReference type="Gramene" id="EFJ16481">
    <property type="protein sequence ID" value="EFJ16481"/>
    <property type="gene ID" value="SELMODRAFT_116806"/>
</dbReference>